<dbReference type="UniPathway" id="UPA00251">
    <property type="reaction ID" value="UER00375"/>
</dbReference>
<dbReference type="Gene3D" id="3.90.1150.10">
    <property type="entry name" value="Aspartate Aminotransferase, domain 1"/>
    <property type="match status" value="1"/>
</dbReference>
<evidence type="ECO:0000256" key="13">
    <source>
        <dbReference type="RuleBase" id="RU003693"/>
    </source>
</evidence>
<evidence type="ECO:0000256" key="4">
    <source>
        <dbReference type="ARBA" id="ARBA00013257"/>
    </source>
</evidence>
<sequence>MAGPTSRVGAECLKIKMSDIPKMCPFMKRFAEQNGGIQNVAVEKIATLSNQCPVVKNSSITLDAEGPVTREDDNKTFPQMSKSKCPFSQHMEQQFKQFQDKFGTPVSPKACMVRHAHEVTYGRKFMENIKKLQDEGRYRSFANLQRQVGNFPNASFRPPAELQDVMAPDGEPIPVRIFCSNDYLGMGQNPKVLEASHNALKTSGSGAGGTRNISGTTVFHVDLETELAQLHQKEKSLVCSSGFVANEAALSVVGQLLPGCIIYSDEDNHASMIAGIRHSKCTKKIFKHNNMEDLERLLKEAPFSTPKMIVFESVYSMTGKIAPMADIVYLSRRYNALTFVDEVHAVGMYGEHGAGVAERDGVMHEIDIISGTLGKAFGVFGGYVAASQNFIDCVRSFASGFIFTTAIPPVVAAGALASVRHLRWSQEERTVQHLRAKQLKEMAIAAGLPYLVNPSHIVPMFVGDATKCKELTDRLLYKHRIYLQPINFPTVPVGTERIRITPGPLHSEKDLENLIDALKIEWELLNLPRLGDIPAAMAA</sequence>
<keyword evidence="6 13" id="KW-0663">Pyridoxal phosphate</keyword>
<comment type="similarity">
    <text evidence="3 13">Belongs to the class-II pyridoxal-phosphate-dependent aminotransferase family.</text>
</comment>
<dbReference type="InterPro" id="IPR050087">
    <property type="entry name" value="AON_synthase_class-II"/>
</dbReference>
<dbReference type="SUPFAM" id="SSF53383">
    <property type="entry name" value="PLP-dependent transferases"/>
    <property type="match status" value="1"/>
</dbReference>
<evidence type="ECO:0000313" key="15">
    <source>
        <dbReference type="EMBL" id="AKG25418.1"/>
    </source>
</evidence>
<evidence type="ECO:0000256" key="7">
    <source>
        <dbReference type="ARBA" id="ARBA00023133"/>
    </source>
</evidence>
<dbReference type="GO" id="GO:0005739">
    <property type="term" value="C:mitochondrion"/>
    <property type="evidence" value="ECO:0007669"/>
    <property type="project" value="TreeGrafter"/>
</dbReference>
<feature type="domain" description="Aminotransferase class I/classII large" evidence="14">
    <location>
        <begin position="178"/>
        <end position="518"/>
    </location>
</feature>
<dbReference type="PANTHER" id="PTHR13693:SF102">
    <property type="entry name" value="2-AMINO-3-KETOBUTYRATE COENZYME A LIGASE, MITOCHONDRIAL"/>
    <property type="match status" value="1"/>
</dbReference>
<dbReference type="AlphaFoldDB" id="A0A0F7C9L8"/>
<dbReference type="GO" id="GO:0030170">
    <property type="term" value="F:pyridoxal phosphate binding"/>
    <property type="evidence" value="ECO:0007669"/>
    <property type="project" value="InterPro"/>
</dbReference>
<dbReference type="PANTHER" id="PTHR13693">
    <property type="entry name" value="CLASS II AMINOTRANSFERASE/8-AMINO-7-OXONONANOATE SYNTHASE"/>
    <property type="match status" value="1"/>
</dbReference>
<evidence type="ECO:0000256" key="1">
    <source>
        <dbReference type="ARBA" id="ARBA00001933"/>
    </source>
</evidence>
<dbReference type="InterPro" id="IPR015421">
    <property type="entry name" value="PyrdxlP-dep_Trfase_major"/>
</dbReference>
<comment type="catalytic activity">
    <reaction evidence="12">
        <text>succinyl-CoA + glycine + H(+) = 5-aminolevulinate + CO2 + CoA</text>
        <dbReference type="Rhea" id="RHEA:12921"/>
        <dbReference type="ChEBI" id="CHEBI:15378"/>
        <dbReference type="ChEBI" id="CHEBI:16526"/>
        <dbReference type="ChEBI" id="CHEBI:57287"/>
        <dbReference type="ChEBI" id="CHEBI:57292"/>
        <dbReference type="ChEBI" id="CHEBI:57305"/>
        <dbReference type="ChEBI" id="CHEBI:356416"/>
        <dbReference type="EC" id="2.3.1.37"/>
    </reaction>
</comment>
<dbReference type="Pfam" id="PF00155">
    <property type="entry name" value="Aminotran_1_2"/>
    <property type="match status" value="1"/>
</dbReference>
<reference evidence="15" key="1">
    <citation type="journal article" date="2015" name="Proc. Natl. Acad. Sci. U.S.A.">
        <title>Endosymbiosis undone by stepwise elimination of the plastid in a parasitic dinoflagellate.</title>
        <authorList>
            <person name="Gornik S.G."/>
            <person name="Febrimarsa"/>
            <person name="Cassin A.M."/>
            <person name="MacRae J.I."/>
            <person name="Ramaprasad A."/>
            <person name="Rchiad Z."/>
            <person name="McConville M.J."/>
            <person name="Bacic A."/>
            <person name="McFadden G.I."/>
            <person name="Pain A."/>
            <person name="Waller R.F."/>
        </authorList>
    </citation>
    <scope>NUCLEOTIDE SEQUENCE</scope>
</reference>
<proteinExistence type="evidence at transcript level"/>
<dbReference type="FunFam" id="3.40.640.10:FF:000006">
    <property type="entry name" value="5-aminolevulinate synthase, mitochondrial"/>
    <property type="match status" value="1"/>
</dbReference>
<dbReference type="InterPro" id="IPR010961">
    <property type="entry name" value="4pyrrol_synth_NH2levulA_synth"/>
</dbReference>
<dbReference type="PROSITE" id="PS00599">
    <property type="entry name" value="AA_TRANSFER_CLASS_2"/>
    <property type="match status" value="1"/>
</dbReference>
<comment type="pathway">
    <text evidence="2">Porphyrin-containing compound metabolism; protoporphyrin-IX biosynthesis; 5-aminolevulinate from glycine: step 1/1.</text>
</comment>
<evidence type="ECO:0000256" key="5">
    <source>
        <dbReference type="ARBA" id="ARBA00022679"/>
    </source>
</evidence>
<dbReference type="GO" id="GO:0003870">
    <property type="term" value="F:5-aminolevulinate synthase activity"/>
    <property type="evidence" value="ECO:0007669"/>
    <property type="project" value="UniProtKB-EC"/>
</dbReference>
<organism evidence="15">
    <name type="scientific">Hematodinium sp. SG-2015</name>
    <dbReference type="NCBI Taxonomy" id="1649283"/>
    <lineage>
        <taxon>Eukaryota</taxon>
        <taxon>Sar</taxon>
        <taxon>Alveolata</taxon>
        <taxon>Dinophyceae</taxon>
        <taxon>Syndiniales</taxon>
        <taxon>Syndiniaceae</taxon>
        <taxon>Hematodinium</taxon>
    </lineage>
</organism>
<dbReference type="InterPro" id="IPR015422">
    <property type="entry name" value="PyrdxlP-dep_Trfase_small"/>
</dbReference>
<evidence type="ECO:0000256" key="8">
    <source>
        <dbReference type="ARBA" id="ARBA00023315"/>
    </source>
</evidence>
<evidence type="ECO:0000256" key="12">
    <source>
        <dbReference type="ARBA" id="ARBA00047654"/>
    </source>
</evidence>
<evidence type="ECO:0000259" key="14">
    <source>
        <dbReference type="Pfam" id="PF00155"/>
    </source>
</evidence>
<evidence type="ECO:0000256" key="11">
    <source>
        <dbReference type="ARBA" id="ARBA00032773"/>
    </source>
</evidence>
<dbReference type="InterPro" id="IPR004839">
    <property type="entry name" value="Aminotransferase_I/II_large"/>
</dbReference>
<keyword evidence="8 15" id="KW-0012">Acyltransferase</keyword>
<keyword evidence="5 15" id="KW-0808">Transferase</keyword>
<accession>A0A0F7C9L8</accession>
<dbReference type="CDD" id="cd06454">
    <property type="entry name" value="KBL_like"/>
    <property type="match status" value="1"/>
</dbReference>
<evidence type="ECO:0000256" key="3">
    <source>
        <dbReference type="ARBA" id="ARBA00008392"/>
    </source>
</evidence>
<evidence type="ECO:0000256" key="2">
    <source>
        <dbReference type="ARBA" id="ARBA00005029"/>
    </source>
</evidence>
<protein>
    <recommendedName>
        <fullName evidence="4">5-aminolevulinate synthase</fullName>
        <ecNumber evidence="4">2.3.1.37</ecNumber>
    </recommendedName>
    <alternativeName>
        <fullName evidence="9">5-aminolevulinic acid synthase</fullName>
    </alternativeName>
    <alternativeName>
        <fullName evidence="10">Delta-ALA synthase</fullName>
    </alternativeName>
    <alternativeName>
        <fullName evidence="11">Delta-aminolevulinate synthase</fullName>
    </alternativeName>
</protein>
<evidence type="ECO:0000256" key="10">
    <source>
        <dbReference type="ARBA" id="ARBA00031945"/>
    </source>
</evidence>
<keyword evidence="7" id="KW-0350">Heme biosynthesis</keyword>
<dbReference type="GO" id="GO:0006782">
    <property type="term" value="P:protoporphyrinogen IX biosynthetic process"/>
    <property type="evidence" value="ECO:0007669"/>
    <property type="project" value="UniProtKB-UniPathway"/>
</dbReference>
<dbReference type="InterPro" id="IPR015424">
    <property type="entry name" value="PyrdxlP-dep_Trfase"/>
</dbReference>
<evidence type="ECO:0000256" key="9">
    <source>
        <dbReference type="ARBA" id="ARBA00031691"/>
    </source>
</evidence>
<name>A0A0F7C9L8_9DINO</name>
<evidence type="ECO:0000256" key="6">
    <source>
        <dbReference type="ARBA" id="ARBA00022898"/>
    </source>
</evidence>
<dbReference type="EC" id="2.3.1.37" evidence="4"/>
<dbReference type="Gene3D" id="3.40.640.10">
    <property type="entry name" value="Type I PLP-dependent aspartate aminotransferase-like (Major domain)"/>
    <property type="match status" value="1"/>
</dbReference>
<dbReference type="EMBL" id="KP739891">
    <property type="protein sequence ID" value="AKG25418.1"/>
    <property type="molecule type" value="mRNA"/>
</dbReference>
<dbReference type="InterPro" id="IPR001917">
    <property type="entry name" value="Aminotrans_II_pyridoxalP_BS"/>
</dbReference>
<dbReference type="NCBIfam" id="TIGR01821">
    <property type="entry name" value="5aminolev_synth"/>
    <property type="match status" value="1"/>
</dbReference>
<comment type="cofactor">
    <cofactor evidence="1 13">
        <name>pyridoxal 5'-phosphate</name>
        <dbReference type="ChEBI" id="CHEBI:597326"/>
    </cofactor>
</comment>